<dbReference type="Pfam" id="PF00415">
    <property type="entry name" value="RCC1"/>
    <property type="match status" value="2"/>
</dbReference>
<dbReference type="AlphaFoldDB" id="A0AAW2ZNJ8"/>
<dbReference type="InterPro" id="IPR051210">
    <property type="entry name" value="Ub_ligase/GEF_domain"/>
</dbReference>
<dbReference type="PANTHER" id="PTHR22870:SF408">
    <property type="entry name" value="OS09G0560450 PROTEIN"/>
    <property type="match status" value="1"/>
</dbReference>
<accession>A0AAW2ZNJ8</accession>
<dbReference type="PANTHER" id="PTHR22870">
    <property type="entry name" value="REGULATOR OF CHROMOSOME CONDENSATION"/>
    <property type="match status" value="1"/>
</dbReference>
<dbReference type="Gene3D" id="2.130.10.30">
    <property type="entry name" value="Regulator of chromosome condensation 1/beta-lactamase-inhibitor protein II"/>
    <property type="match status" value="2"/>
</dbReference>
<dbReference type="Proteomes" id="UP001431209">
    <property type="component" value="Unassembled WGS sequence"/>
</dbReference>
<dbReference type="PRINTS" id="PR00633">
    <property type="entry name" value="RCCNDNSATION"/>
</dbReference>
<proteinExistence type="predicted"/>
<dbReference type="SUPFAM" id="SSF50985">
    <property type="entry name" value="RCC1/BLIP-II"/>
    <property type="match status" value="2"/>
</dbReference>
<dbReference type="InterPro" id="IPR009091">
    <property type="entry name" value="RCC1/BLIP-II"/>
</dbReference>
<evidence type="ECO:0000313" key="4">
    <source>
        <dbReference type="EMBL" id="KAL0491432.1"/>
    </source>
</evidence>
<dbReference type="Pfam" id="PF13540">
    <property type="entry name" value="RCC1_2"/>
    <property type="match status" value="2"/>
</dbReference>
<evidence type="ECO:0000256" key="2">
    <source>
        <dbReference type="PROSITE-ProRule" id="PRU00235"/>
    </source>
</evidence>
<dbReference type="InterPro" id="IPR000408">
    <property type="entry name" value="Reg_chr_condens"/>
</dbReference>
<dbReference type="PROSITE" id="PS50012">
    <property type="entry name" value="RCC1_3"/>
    <property type="match status" value="3"/>
</dbReference>
<dbReference type="EMBL" id="JAOPGA020001167">
    <property type="protein sequence ID" value="KAL0485795.1"/>
    <property type="molecule type" value="Genomic_DNA"/>
</dbReference>
<sequence>MDEQPPVKVILSCGLNSEGQLCIGGFDKPNPLVSKVNMSKVFQEYSSRIMKISCGDYHTIILTSDGTVIGMGRSSEGQLGSIGLYFIPRVINGFNQSIHDVFCFKFRSYFITKNPIMPQVLMMGSEFNKPITNTPTPIDVKYFCGEKVKCIAGGALTTLFLTNRGNVYLIQCYMRGQPDIEHPTQIQMPSKTTFTQIACGNTHNVLLASDGAVYSFGVSREGALGTACVENLYSPMRMKNLDQVKIISISCGFRHTVLLSSDQRVYATGDNVFGQICINPIQCSKLSCPTKIIDYRVKSIFCSSFNTLLVTSGNEIMICGMNEEGQCGVPRPNHLYRPNALEHYDRFGKWFDVSAACGHRHIIIYMKDAVDIVSPHYFNISKCLQDGLFKDIDFYFQ</sequence>
<evidence type="ECO:0000256" key="1">
    <source>
        <dbReference type="ARBA" id="ARBA00022737"/>
    </source>
</evidence>
<feature type="repeat" description="RCC1" evidence="2">
    <location>
        <begin position="8"/>
        <end position="65"/>
    </location>
</feature>
<keyword evidence="4" id="KW-0675">Receptor</keyword>
<keyword evidence="5" id="KW-1185">Reference proteome</keyword>
<feature type="repeat" description="RCC1" evidence="2">
    <location>
        <begin position="211"/>
        <end position="262"/>
    </location>
</feature>
<gene>
    <name evidence="4" type="ORF">AKO1_000914</name>
    <name evidence="3" type="ORF">AKO1_003372</name>
</gene>
<organism evidence="4 5">
    <name type="scientific">Acrasis kona</name>
    <dbReference type="NCBI Taxonomy" id="1008807"/>
    <lineage>
        <taxon>Eukaryota</taxon>
        <taxon>Discoba</taxon>
        <taxon>Heterolobosea</taxon>
        <taxon>Tetramitia</taxon>
        <taxon>Eutetramitia</taxon>
        <taxon>Acrasidae</taxon>
        <taxon>Acrasis</taxon>
    </lineage>
</organism>
<name>A0AAW2ZNJ8_9EUKA</name>
<dbReference type="PROSITE" id="PS00626">
    <property type="entry name" value="RCC1_2"/>
    <property type="match status" value="1"/>
</dbReference>
<evidence type="ECO:0000313" key="3">
    <source>
        <dbReference type="EMBL" id="KAL0485795.1"/>
    </source>
</evidence>
<protein>
    <submittedName>
        <fullName evidence="3 4">Ultraviolet-B receptor</fullName>
    </submittedName>
</protein>
<keyword evidence="1" id="KW-0677">Repeat</keyword>
<comment type="caution">
    <text evidence="4">The sequence shown here is derived from an EMBL/GenBank/DDBJ whole genome shotgun (WGS) entry which is preliminary data.</text>
</comment>
<evidence type="ECO:0000313" key="5">
    <source>
        <dbReference type="Proteomes" id="UP001431209"/>
    </source>
</evidence>
<reference evidence="4 5" key="1">
    <citation type="submission" date="2024-03" db="EMBL/GenBank/DDBJ databases">
        <title>The Acrasis kona genome and developmental transcriptomes reveal deep origins of eukaryotic multicellular pathways.</title>
        <authorList>
            <person name="Sheikh S."/>
            <person name="Fu C.-J."/>
            <person name="Brown M.W."/>
            <person name="Baldauf S.L."/>
        </authorList>
    </citation>
    <scope>NUCLEOTIDE SEQUENCE [LARGE SCALE GENOMIC DNA]</scope>
    <source>
        <strain evidence="4 5">ATCC MYA-3509</strain>
    </source>
</reference>
<dbReference type="EMBL" id="JAOPGA020001800">
    <property type="protein sequence ID" value="KAL0491432.1"/>
    <property type="molecule type" value="Genomic_DNA"/>
</dbReference>
<feature type="repeat" description="RCC1" evidence="2">
    <location>
        <begin position="165"/>
        <end position="210"/>
    </location>
</feature>